<evidence type="ECO:0000256" key="1">
    <source>
        <dbReference type="ARBA" id="ARBA00004496"/>
    </source>
</evidence>
<keyword evidence="6 8" id="KW-0238">DNA-binding</keyword>
<dbReference type="RefSeq" id="WP_111749151.1">
    <property type="nucleotide sequence ID" value="NZ_PTPX01000002.1"/>
</dbReference>
<dbReference type="SUPFAM" id="SSF48295">
    <property type="entry name" value="TrpR-like"/>
    <property type="match status" value="1"/>
</dbReference>
<evidence type="ECO:0000256" key="4">
    <source>
        <dbReference type="ARBA" id="ARBA00022491"/>
    </source>
</evidence>
<comment type="subunit">
    <text evidence="8">Homodimer.</text>
</comment>
<dbReference type="InterPro" id="IPR010921">
    <property type="entry name" value="Trp_repressor/repl_initiator"/>
</dbReference>
<evidence type="ECO:0000256" key="3">
    <source>
        <dbReference type="ARBA" id="ARBA00022490"/>
    </source>
</evidence>
<evidence type="ECO:0000313" key="10">
    <source>
        <dbReference type="Proteomes" id="UP000248689"/>
    </source>
</evidence>
<keyword evidence="5 8" id="KW-0805">Transcription regulation</keyword>
<evidence type="ECO:0000313" key="9">
    <source>
        <dbReference type="EMBL" id="RAL19735.1"/>
    </source>
</evidence>
<dbReference type="PIRSF" id="PIRSF003196">
    <property type="entry name" value="Trp_repressor"/>
    <property type="match status" value="1"/>
</dbReference>
<evidence type="ECO:0000256" key="8">
    <source>
        <dbReference type="HAMAP-Rule" id="MF_00475"/>
    </source>
</evidence>
<organism evidence="9 10">
    <name type="scientific">Glaesserella australis</name>
    <dbReference type="NCBI Taxonomy" id="2094024"/>
    <lineage>
        <taxon>Bacteria</taxon>
        <taxon>Pseudomonadati</taxon>
        <taxon>Pseudomonadota</taxon>
        <taxon>Gammaproteobacteria</taxon>
        <taxon>Pasteurellales</taxon>
        <taxon>Pasteurellaceae</taxon>
        <taxon>Glaesserella</taxon>
    </lineage>
</organism>
<dbReference type="GO" id="GO:0045892">
    <property type="term" value="P:negative regulation of DNA-templated transcription"/>
    <property type="evidence" value="ECO:0007669"/>
    <property type="project" value="UniProtKB-UniRule"/>
</dbReference>
<accession>A0A328C1E1</accession>
<feature type="DNA-binding region" evidence="8">
    <location>
        <begin position="62"/>
        <end position="85"/>
    </location>
</feature>
<dbReference type="InterPro" id="IPR038116">
    <property type="entry name" value="TrpR-like_sf"/>
</dbReference>
<evidence type="ECO:0000256" key="7">
    <source>
        <dbReference type="ARBA" id="ARBA00023163"/>
    </source>
</evidence>
<dbReference type="Gene3D" id="1.10.1270.10">
    <property type="entry name" value="TrpR-like"/>
    <property type="match status" value="1"/>
</dbReference>
<dbReference type="GO" id="GO:0003700">
    <property type="term" value="F:DNA-binding transcription factor activity"/>
    <property type="evidence" value="ECO:0007669"/>
    <property type="project" value="UniProtKB-UniRule"/>
</dbReference>
<evidence type="ECO:0000256" key="5">
    <source>
        <dbReference type="ARBA" id="ARBA00023015"/>
    </source>
</evidence>
<dbReference type="OrthoDB" id="5704033at2"/>
<keyword evidence="4 8" id="KW-0678">Repressor</keyword>
<dbReference type="EMBL" id="PTPX01000002">
    <property type="protein sequence ID" value="RAL19735.1"/>
    <property type="molecule type" value="Genomic_DNA"/>
</dbReference>
<sequence length="102" mass="11689">MKPLYIQRDPNEWQQFIHLLKQAVEENKTEALLSMLLTADERSSLGLRVQIVQALLENQMSQREIQQQLNTSAATITRGSNMLKTVEPDILQWVNTKLNGKA</sequence>
<keyword evidence="3 8" id="KW-0963">Cytoplasm</keyword>
<gene>
    <name evidence="8" type="primary">trpR</name>
    <name evidence="9" type="ORF">C5N92_01685</name>
</gene>
<comment type="caution">
    <text evidence="9">The sequence shown here is derived from an EMBL/GenBank/DDBJ whole genome shotgun (WGS) entry which is preliminary data.</text>
</comment>
<evidence type="ECO:0000256" key="2">
    <source>
        <dbReference type="ARBA" id="ARBA00007027"/>
    </source>
</evidence>
<name>A0A328C1E1_9PAST</name>
<dbReference type="PANTHER" id="PTHR38025:SF1">
    <property type="entry name" value="TRP OPERON REPRESSOR"/>
    <property type="match status" value="1"/>
</dbReference>
<dbReference type="HAMAP" id="MF_00475">
    <property type="entry name" value="Trp_repressor"/>
    <property type="match status" value="1"/>
</dbReference>
<dbReference type="AlphaFoldDB" id="A0A328C1E1"/>
<dbReference type="Pfam" id="PF01371">
    <property type="entry name" value="Trp_repressor"/>
    <property type="match status" value="1"/>
</dbReference>
<dbReference type="PANTHER" id="PTHR38025">
    <property type="entry name" value="TRP OPERON REPRESSOR"/>
    <property type="match status" value="1"/>
</dbReference>
<dbReference type="NCBIfam" id="TIGR01321">
    <property type="entry name" value="TrpR"/>
    <property type="match status" value="1"/>
</dbReference>
<comment type="function">
    <text evidence="8">This protein is an aporepressor. When complexed with L-tryptophan it binds the operator region of the trp operon and prevents the initiation of transcription.</text>
</comment>
<dbReference type="GO" id="GO:0005737">
    <property type="term" value="C:cytoplasm"/>
    <property type="evidence" value="ECO:0007669"/>
    <property type="project" value="UniProtKB-SubCell"/>
</dbReference>
<dbReference type="InterPro" id="IPR000831">
    <property type="entry name" value="Trp_repress"/>
</dbReference>
<comment type="subcellular location">
    <subcellularLocation>
        <location evidence="1 8">Cytoplasm</location>
    </subcellularLocation>
</comment>
<dbReference type="InterPro" id="IPR013335">
    <property type="entry name" value="Trp_repress_bac"/>
</dbReference>
<evidence type="ECO:0000256" key="6">
    <source>
        <dbReference type="ARBA" id="ARBA00023125"/>
    </source>
</evidence>
<comment type="similarity">
    <text evidence="2 8">Belongs to the TrpR family.</text>
</comment>
<protein>
    <recommendedName>
        <fullName evidence="8">Trp operon repressor homolog</fullName>
    </recommendedName>
</protein>
<keyword evidence="10" id="KW-1185">Reference proteome</keyword>
<reference evidence="10" key="1">
    <citation type="submission" date="2018-02" db="EMBL/GenBank/DDBJ databases">
        <title>Glaesserella australis sp. nov., isolated from the lungs of pigs.</title>
        <authorList>
            <person name="Turni C."/>
            <person name="Christensen H."/>
        </authorList>
    </citation>
    <scope>NUCLEOTIDE SEQUENCE [LARGE SCALE GENOMIC DNA]</scope>
    <source>
        <strain evidence="10">HS4635</strain>
    </source>
</reference>
<dbReference type="GO" id="GO:0043565">
    <property type="term" value="F:sequence-specific DNA binding"/>
    <property type="evidence" value="ECO:0007669"/>
    <property type="project" value="UniProtKB-UniRule"/>
</dbReference>
<proteinExistence type="inferred from homology"/>
<dbReference type="Proteomes" id="UP000248689">
    <property type="component" value="Unassembled WGS sequence"/>
</dbReference>
<keyword evidence="7 8" id="KW-0804">Transcription</keyword>